<keyword evidence="1" id="KW-0812">Transmembrane</keyword>
<keyword evidence="1" id="KW-1133">Transmembrane helix</keyword>
<evidence type="ECO:0000313" key="2">
    <source>
        <dbReference type="EMBL" id="CCO48526.1"/>
    </source>
</evidence>
<keyword evidence="1" id="KW-0472">Membrane</keyword>
<sequence length="196" mass="22785">MSEEVMRHETGVSAHLEGDELTNHSSNRKLRIFLIFLFFSLSGYYLWVLYLIATPQVSLSYQTYYMDTRTLYWGRDKETFAIPESGMVNITEKSPLLTREGWRKKIVEGHRPLNSAGGLLFSSTPDKAERITISLSRDASELPRIDFYLNDVPLEPNYFRNKITLKFSMNQLNKENLNYLKIKPMESVNVQSVVFQ</sequence>
<evidence type="ECO:0000256" key="1">
    <source>
        <dbReference type="SAM" id="Phobius"/>
    </source>
</evidence>
<protein>
    <submittedName>
        <fullName evidence="2">Uncharacterized protein</fullName>
    </submittedName>
</protein>
<dbReference type="Proteomes" id="UP000018211">
    <property type="component" value="Unassembled WGS sequence"/>
</dbReference>
<accession>A0AAV2VUY5</accession>
<gene>
    <name evidence="2" type="ORF">VIBNISOn1_560060</name>
</gene>
<feature type="transmembrane region" description="Helical" evidence="1">
    <location>
        <begin position="32"/>
        <end position="53"/>
    </location>
</feature>
<dbReference type="EMBL" id="CAOF01000149">
    <property type="protein sequence ID" value="CCO48526.1"/>
    <property type="molecule type" value="Genomic_DNA"/>
</dbReference>
<evidence type="ECO:0000313" key="3">
    <source>
        <dbReference type="Proteomes" id="UP000018211"/>
    </source>
</evidence>
<name>A0AAV2VUY5_9VIBR</name>
<comment type="caution">
    <text evidence="2">The sequence shown here is derived from an EMBL/GenBank/DDBJ whole genome shotgun (WGS) entry which is preliminary data.</text>
</comment>
<dbReference type="AlphaFoldDB" id="A0AAV2VUY5"/>
<dbReference type="RefSeq" id="WP_022604540.1">
    <property type="nucleotide sequence ID" value="NZ_LK391965.1"/>
</dbReference>
<organism evidence="2 3">
    <name type="scientific">Vibrio nigripulchritudo SOn1</name>
    <dbReference type="NCBI Taxonomy" id="1238450"/>
    <lineage>
        <taxon>Bacteria</taxon>
        <taxon>Pseudomonadati</taxon>
        <taxon>Pseudomonadota</taxon>
        <taxon>Gammaproteobacteria</taxon>
        <taxon>Vibrionales</taxon>
        <taxon>Vibrionaceae</taxon>
        <taxon>Vibrio</taxon>
    </lineage>
</organism>
<reference evidence="2 3" key="1">
    <citation type="journal article" date="2013" name="ISME J.">
        <title>Comparative genomics of pathogenic lineages of Vibrio nigripulchritudo identifies virulence-associated traits.</title>
        <authorList>
            <person name="Goudenege D."/>
            <person name="Labreuche Y."/>
            <person name="Krin E."/>
            <person name="Ansquer D."/>
            <person name="Mangenot S."/>
            <person name="Calteau A."/>
            <person name="Medigue C."/>
            <person name="Mazel D."/>
            <person name="Polz M.F."/>
            <person name="Le Roux F."/>
        </authorList>
    </citation>
    <scope>NUCLEOTIDE SEQUENCE [LARGE SCALE GENOMIC DNA]</scope>
    <source>
        <strain evidence="2 3">SOn1</strain>
    </source>
</reference>
<proteinExistence type="predicted"/>